<dbReference type="AlphaFoldDB" id="A0A7V9Z3K6"/>
<protein>
    <submittedName>
        <fullName evidence="1">Stage III sporulation protein AH</fullName>
    </submittedName>
</protein>
<organism evidence="1 2">
    <name type="scientific">Thermaerobacillus caldiproteolyticus</name>
    <dbReference type="NCBI Taxonomy" id="247480"/>
    <lineage>
        <taxon>Bacteria</taxon>
        <taxon>Bacillati</taxon>
        <taxon>Bacillota</taxon>
        <taxon>Bacilli</taxon>
        <taxon>Bacillales</taxon>
        <taxon>Anoxybacillaceae</taxon>
        <taxon>Thermaerobacillus</taxon>
    </lineage>
</organism>
<dbReference type="Gene3D" id="1.10.287.4300">
    <property type="entry name" value="Stage III sporulation protein AH-like"/>
    <property type="match status" value="1"/>
</dbReference>
<dbReference type="InterPro" id="IPR024232">
    <property type="entry name" value="SpoIIIAH"/>
</dbReference>
<evidence type="ECO:0000313" key="2">
    <source>
        <dbReference type="Proteomes" id="UP000523087"/>
    </source>
</evidence>
<comment type="caution">
    <text evidence="1">The sequence shown here is derived from an EMBL/GenBank/DDBJ whole genome shotgun (WGS) entry which is preliminary data.</text>
</comment>
<dbReference type="InterPro" id="IPR038503">
    <property type="entry name" value="SpoIIIAH_sf"/>
</dbReference>
<accession>A0A7V9Z3K6</accession>
<dbReference type="EMBL" id="JACDUT010000001">
    <property type="protein sequence ID" value="MBA2873422.1"/>
    <property type="molecule type" value="Genomic_DNA"/>
</dbReference>
<proteinExistence type="predicted"/>
<gene>
    <name evidence="1" type="ORF">HNR31_000174</name>
</gene>
<name>A0A7V9Z3K6_9BACL</name>
<evidence type="ECO:0000313" key="1">
    <source>
        <dbReference type="EMBL" id="MBA2873422.1"/>
    </source>
</evidence>
<sequence>MMLKKQTVWLLTMLSLVVVLSVYYVTAPKEMNDNVAFTNNEKVSDVKDPTAEKEGAEVAVEETTEAKDGKVTSSVADDDVFTALRMQIEDERSRVREQLNDIVASANATPQQKSEAMDKIQQLETIAEKEATLETLIKSKGGYEDVLVRADSDQVKVTVKAKKLSAKEANEVIQLVKSEMKDVDDVTVEFQPVK</sequence>
<keyword evidence="2" id="KW-1185">Reference proteome</keyword>
<dbReference type="Proteomes" id="UP000523087">
    <property type="component" value="Unassembled WGS sequence"/>
</dbReference>
<dbReference type="Pfam" id="PF12685">
    <property type="entry name" value="SpoIIIAH"/>
    <property type="match status" value="1"/>
</dbReference>
<reference evidence="1 2" key="1">
    <citation type="submission" date="2020-07" db="EMBL/GenBank/DDBJ databases">
        <title>Genomic Encyclopedia of Type Strains, Phase IV (KMG-IV): sequencing the most valuable type-strain genomes for metagenomic binning, comparative biology and taxonomic classification.</title>
        <authorList>
            <person name="Goeker M."/>
        </authorList>
    </citation>
    <scope>NUCLEOTIDE SEQUENCE [LARGE SCALE GENOMIC DNA]</scope>
    <source>
        <strain evidence="1 2">DSM 15730</strain>
    </source>
</reference>